<dbReference type="Proteomes" id="UP000199391">
    <property type="component" value="Unassembled WGS sequence"/>
</dbReference>
<organism evidence="1 2">
    <name type="scientific">Pseudoduganella namucuonensis</name>
    <dbReference type="NCBI Taxonomy" id="1035707"/>
    <lineage>
        <taxon>Bacteria</taxon>
        <taxon>Pseudomonadati</taxon>
        <taxon>Pseudomonadota</taxon>
        <taxon>Betaproteobacteria</taxon>
        <taxon>Burkholderiales</taxon>
        <taxon>Oxalobacteraceae</taxon>
        <taxon>Telluria group</taxon>
        <taxon>Pseudoduganella</taxon>
    </lineage>
</organism>
<gene>
    <name evidence="1" type="ORF">SAMN05216552_104832</name>
</gene>
<proteinExistence type="predicted"/>
<dbReference type="EMBL" id="FPBO01000048">
    <property type="protein sequence ID" value="SFV15867.1"/>
    <property type="molecule type" value="Genomic_DNA"/>
</dbReference>
<reference evidence="2" key="1">
    <citation type="submission" date="2016-10" db="EMBL/GenBank/DDBJ databases">
        <authorList>
            <person name="Varghese N."/>
            <person name="Submissions S."/>
        </authorList>
    </citation>
    <scope>NUCLEOTIDE SEQUENCE [LARGE SCALE GENOMIC DNA]</scope>
    <source>
        <strain evidence="2">CGMCC 1.11014</strain>
    </source>
</reference>
<keyword evidence="2" id="KW-1185">Reference proteome</keyword>
<sequence>MGSSVQAAAKSYEGIRASLALQALDQLPGKSATG</sequence>
<dbReference type="AlphaFoldDB" id="A0A1I7M200"/>
<evidence type="ECO:0000313" key="1">
    <source>
        <dbReference type="EMBL" id="SFV15867.1"/>
    </source>
</evidence>
<protein>
    <submittedName>
        <fullName evidence="1">Uncharacterized protein</fullName>
    </submittedName>
</protein>
<accession>A0A1I7M200</accession>
<name>A0A1I7M200_9BURK</name>
<evidence type="ECO:0000313" key="2">
    <source>
        <dbReference type="Proteomes" id="UP000199391"/>
    </source>
</evidence>